<evidence type="ECO:0000259" key="1">
    <source>
        <dbReference type="PROSITE" id="PS50112"/>
    </source>
</evidence>
<dbReference type="SUPFAM" id="SSF55781">
    <property type="entry name" value="GAF domain-like"/>
    <property type="match status" value="2"/>
</dbReference>
<dbReference type="SMART" id="SM00052">
    <property type="entry name" value="EAL"/>
    <property type="match status" value="1"/>
</dbReference>
<evidence type="ECO:0000313" key="6">
    <source>
        <dbReference type="Proteomes" id="UP000588806"/>
    </source>
</evidence>
<dbReference type="CDD" id="cd01948">
    <property type="entry name" value="EAL"/>
    <property type="match status" value="1"/>
</dbReference>
<sequence length="1026" mass="116149">MKHTELPANEIKRLEELWRYSLHDKQDDPALDAITQLVASSFDVPIVLVSFVDQESQWFKSRFGLSETQTPRNISFCAHAILEEKSVLEIKDTHQDSRFCENPLVTGPPHIRYYAGAALITPDGLKLGTLCIIDSQPRDFSADKLQELNLFAHRVIEHLEVLRLQRLLDIVDKSDVGLWELDVGSNASWWSDTVFRLFGTDETCRSNHSRQVNLYEVDSQQKLEKKLSKAIATGQPFSVQLKLKRPEHVSPAWVNVTATALETNGEVTHLAGTVRNITPLKDKEARLARHARLEQLISELQEEFIRDNQSSNTFKHALEKLLVATESEAGFIGEVCYRQDSTTPYLQMHALTDISWDKAEFESFKANAPQGMEFTQLKSLFGRVILDKTTIISNAPADDKRRSGNLPEGHPNLGCFIGLPVFDDYGDILAVIGLANRKQGYDEAFAHELIPLQQRIGQLITTFTLRNEQQLSRERLEMAARVFDCSHNAIMIIDAENCILDVNPVFETETGYSRQEILGKNAALLTAEGHLPTLNQGLCDAQTHHDYWEGEVINKRKDGELLPQYLSISIVRNTLGAISHQVVVFTDLRRIKQHDKELYRISHFDPLTHLPNRMHLMQLMHEAIRQSNDHQGLAIAVIDLDRFNSINQVLGSEAGDALLIEISDRLSDQLNKGETVARMSGDEFGLILIHSPHLLDRLDRLLSDIVTVQSLPTGNLLTITGSMGVTFYPDDNADPDTLLRHADQAMYRAKEEGGNRYIIFNTDHEQELKSAQRLRKDIAHGLQHDEFVLELQPQVDARTLELVGVEALIRWHHPEGRRMPNDFLPYIVNSILEHDIDKWVVMQAFKLLDQWRLEAPELTLSINLTPQTLANKTLIAMLDNALRHYPDVDMNRLHVEVLESAAIEELNIATDVMKACQARGIRVALDDFGTGYSSLTYLKGLPADIVKIDRSFVIDMLENADDLAIVESVIYLSKRFNKTVVAEGVETKAHIEALHRLGCDVLQGYGIAKPMPIEQFNAWRCQRSRQ</sequence>
<reference evidence="5 6" key="2">
    <citation type="submission" date="2020-06" db="EMBL/GenBank/DDBJ databases">
        <title>Halomonas songnenensis sp. nov., a moderately halophilic bacterium isolated from saline and alkaline soils.</title>
        <authorList>
            <person name="Jiang J."/>
            <person name="Pan Y."/>
        </authorList>
    </citation>
    <scope>NUCLEOTIDE SEQUENCE [LARGE SCALE GENOMIC DNA]</scope>
    <source>
        <strain evidence="5 6">TBZ9</strain>
    </source>
</reference>
<keyword evidence="6" id="KW-1185">Reference proteome</keyword>
<dbReference type="InterPro" id="IPR001633">
    <property type="entry name" value="EAL_dom"/>
</dbReference>
<dbReference type="Proteomes" id="UP000588806">
    <property type="component" value="Unassembled WGS sequence"/>
</dbReference>
<dbReference type="InterPro" id="IPR000700">
    <property type="entry name" value="PAS-assoc_C"/>
</dbReference>
<dbReference type="EMBL" id="JABFHI010000002">
    <property type="protein sequence ID" value="NOG31410.1"/>
    <property type="molecule type" value="Genomic_DNA"/>
</dbReference>
<dbReference type="SMART" id="SM00267">
    <property type="entry name" value="GGDEF"/>
    <property type="match status" value="1"/>
</dbReference>
<dbReference type="SUPFAM" id="SSF55073">
    <property type="entry name" value="Nucleotide cyclase"/>
    <property type="match status" value="1"/>
</dbReference>
<dbReference type="PROSITE" id="PS50113">
    <property type="entry name" value="PAC"/>
    <property type="match status" value="2"/>
</dbReference>
<feature type="domain" description="PAS" evidence="1">
    <location>
        <begin position="475"/>
        <end position="521"/>
    </location>
</feature>
<dbReference type="SMART" id="SM00086">
    <property type="entry name" value="PAC"/>
    <property type="match status" value="2"/>
</dbReference>
<gene>
    <name evidence="5" type="ORF">HLB35_05865</name>
</gene>
<evidence type="ECO:0000259" key="2">
    <source>
        <dbReference type="PROSITE" id="PS50113"/>
    </source>
</evidence>
<dbReference type="NCBIfam" id="TIGR00254">
    <property type="entry name" value="GGDEF"/>
    <property type="match status" value="1"/>
</dbReference>
<feature type="domain" description="GGDEF" evidence="4">
    <location>
        <begin position="631"/>
        <end position="762"/>
    </location>
</feature>
<dbReference type="Gene3D" id="3.20.20.450">
    <property type="entry name" value="EAL domain"/>
    <property type="match status" value="1"/>
</dbReference>
<feature type="domain" description="EAL" evidence="3">
    <location>
        <begin position="771"/>
        <end position="1024"/>
    </location>
</feature>
<evidence type="ECO:0000313" key="5">
    <source>
        <dbReference type="EMBL" id="NOG31410.1"/>
    </source>
</evidence>
<dbReference type="PANTHER" id="PTHR44757:SF2">
    <property type="entry name" value="BIOFILM ARCHITECTURE MAINTENANCE PROTEIN MBAA"/>
    <property type="match status" value="1"/>
</dbReference>
<dbReference type="PROSITE" id="PS50112">
    <property type="entry name" value="PAS"/>
    <property type="match status" value="1"/>
</dbReference>
<dbReference type="CDD" id="cd01949">
    <property type="entry name" value="GGDEF"/>
    <property type="match status" value="1"/>
</dbReference>
<dbReference type="PROSITE" id="PS50883">
    <property type="entry name" value="EAL"/>
    <property type="match status" value="1"/>
</dbReference>
<dbReference type="Gene3D" id="3.30.450.40">
    <property type="match status" value="2"/>
</dbReference>
<dbReference type="Pfam" id="PF13426">
    <property type="entry name" value="PAS_9"/>
    <property type="match status" value="2"/>
</dbReference>
<feature type="domain" description="PAC" evidence="2">
    <location>
        <begin position="546"/>
        <end position="600"/>
    </location>
</feature>
<dbReference type="NCBIfam" id="TIGR00229">
    <property type="entry name" value="sensory_box"/>
    <property type="match status" value="2"/>
</dbReference>
<dbReference type="RefSeq" id="WP_171701865.1">
    <property type="nucleotide sequence ID" value="NZ_JABFHI010000002.1"/>
</dbReference>
<organism evidence="5 6">
    <name type="scientific">Vreelandella azerica</name>
    <dbReference type="NCBI Taxonomy" id="2732867"/>
    <lineage>
        <taxon>Bacteria</taxon>
        <taxon>Pseudomonadati</taxon>
        <taxon>Pseudomonadota</taxon>
        <taxon>Gammaproteobacteria</taxon>
        <taxon>Oceanospirillales</taxon>
        <taxon>Halomonadaceae</taxon>
        <taxon>Vreelandella</taxon>
    </lineage>
</organism>
<evidence type="ECO:0000259" key="4">
    <source>
        <dbReference type="PROSITE" id="PS50887"/>
    </source>
</evidence>
<dbReference type="InterPro" id="IPR000160">
    <property type="entry name" value="GGDEF_dom"/>
</dbReference>
<comment type="caution">
    <text evidence="5">The sequence shown here is derived from an EMBL/GenBank/DDBJ whole genome shotgun (WGS) entry which is preliminary data.</text>
</comment>
<evidence type="ECO:0000259" key="3">
    <source>
        <dbReference type="PROSITE" id="PS50883"/>
    </source>
</evidence>
<dbReference type="InterPro" id="IPR035919">
    <property type="entry name" value="EAL_sf"/>
</dbReference>
<dbReference type="InterPro" id="IPR001610">
    <property type="entry name" value="PAC"/>
</dbReference>
<proteinExistence type="predicted"/>
<dbReference type="Pfam" id="PF00563">
    <property type="entry name" value="EAL"/>
    <property type="match status" value="1"/>
</dbReference>
<dbReference type="InterPro" id="IPR035965">
    <property type="entry name" value="PAS-like_dom_sf"/>
</dbReference>
<dbReference type="InterPro" id="IPR052155">
    <property type="entry name" value="Biofilm_reg_signaling"/>
</dbReference>
<dbReference type="Pfam" id="PF00990">
    <property type="entry name" value="GGDEF"/>
    <property type="match status" value="1"/>
</dbReference>
<dbReference type="Gene3D" id="3.30.450.20">
    <property type="entry name" value="PAS domain"/>
    <property type="match status" value="2"/>
</dbReference>
<dbReference type="PANTHER" id="PTHR44757">
    <property type="entry name" value="DIGUANYLATE CYCLASE DGCP"/>
    <property type="match status" value="1"/>
</dbReference>
<accession>A0A7Y3XAN9</accession>
<dbReference type="InterPro" id="IPR029016">
    <property type="entry name" value="GAF-like_dom_sf"/>
</dbReference>
<dbReference type="Gene3D" id="3.30.70.270">
    <property type="match status" value="1"/>
</dbReference>
<dbReference type="AlphaFoldDB" id="A0A7Y3XAN9"/>
<dbReference type="PROSITE" id="PS50887">
    <property type="entry name" value="GGDEF"/>
    <property type="match status" value="1"/>
</dbReference>
<reference evidence="5 6" key="1">
    <citation type="submission" date="2020-05" db="EMBL/GenBank/DDBJ databases">
        <authorList>
            <person name="Ruan W."/>
            <person name="Jeon C.O."/>
            <person name="Chun B.H."/>
        </authorList>
    </citation>
    <scope>NUCLEOTIDE SEQUENCE [LARGE SCALE GENOMIC DNA]</scope>
    <source>
        <strain evidence="5 6">TBZ9</strain>
    </source>
</reference>
<dbReference type="CDD" id="cd00130">
    <property type="entry name" value="PAS"/>
    <property type="match status" value="1"/>
</dbReference>
<feature type="domain" description="PAC" evidence="2">
    <location>
        <begin position="237"/>
        <end position="289"/>
    </location>
</feature>
<dbReference type="Pfam" id="PF13185">
    <property type="entry name" value="GAF_2"/>
    <property type="match status" value="1"/>
</dbReference>
<name>A0A7Y3XAN9_9GAMM</name>
<dbReference type="InterPro" id="IPR003018">
    <property type="entry name" value="GAF"/>
</dbReference>
<dbReference type="SUPFAM" id="SSF141868">
    <property type="entry name" value="EAL domain-like"/>
    <property type="match status" value="1"/>
</dbReference>
<dbReference type="SUPFAM" id="SSF55785">
    <property type="entry name" value="PYP-like sensor domain (PAS domain)"/>
    <property type="match status" value="2"/>
</dbReference>
<dbReference type="SMART" id="SM00091">
    <property type="entry name" value="PAS"/>
    <property type="match status" value="2"/>
</dbReference>
<dbReference type="InterPro" id="IPR000014">
    <property type="entry name" value="PAS"/>
</dbReference>
<dbReference type="InterPro" id="IPR029787">
    <property type="entry name" value="Nucleotide_cyclase"/>
</dbReference>
<protein>
    <submittedName>
        <fullName evidence="5">EAL domain-containing protein</fullName>
    </submittedName>
</protein>
<dbReference type="InterPro" id="IPR043128">
    <property type="entry name" value="Rev_trsase/Diguanyl_cyclase"/>
</dbReference>